<evidence type="ECO:0000259" key="10">
    <source>
        <dbReference type="Pfam" id="PF05922"/>
    </source>
</evidence>
<dbReference type="InterPro" id="IPR023828">
    <property type="entry name" value="Peptidase_S8_Ser-AS"/>
</dbReference>
<dbReference type="PRINTS" id="PR00723">
    <property type="entry name" value="SUBTILISIN"/>
</dbReference>
<feature type="active site" description="Charge relay system" evidence="6">
    <location>
        <position position="343"/>
    </location>
</feature>
<dbReference type="InterPro" id="IPR037045">
    <property type="entry name" value="S8pro/Inhibitor_I9_sf"/>
</dbReference>
<reference evidence="11" key="1">
    <citation type="submission" date="2023-06" db="EMBL/GenBank/DDBJ databases">
        <title>Conoideocrella luteorostrata (Hypocreales: Clavicipitaceae), a potential biocontrol fungus for elongate hemlock scale in United States Christmas tree production areas.</title>
        <authorList>
            <person name="Barrett H."/>
            <person name="Lovett B."/>
            <person name="Macias A.M."/>
            <person name="Stajich J.E."/>
            <person name="Kasson M.T."/>
        </authorList>
    </citation>
    <scope>NUCLEOTIDE SEQUENCE</scope>
    <source>
        <strain evidence="11">ARSEF 14590</strain>
    </source>
</reference>
<dbReference type="CDD" id="cd04077">
    <property type="entry name" value="Peptidases_S8_PCSK9_ProteinaseK_like"/>
    <property type="match status" value="1"/>
</dbReference>
<comment type="caution">
    <text evidence="11">The sequence shown here is derived from an EMBL/GenBank/DDBJ whole genome shotgun (WGS) entry which is preliminary data.</text>
</comment>
<dbReference type="Proteomes" id="UP001251528">
    <property type="component" value="Unassembled WGS sequence"/>
</dbReference>
<keyword evidence="3 8" id="KW-0732">Signal</keyword>
<sequence length="397" mass="41442">MHLSLLLSVLPLALAGPTGKRSEPAPLIIPRGETTSLIPDEYIVKFKKGSASATLKDAMKMLPAQPNHVFDSIFKGFTGKLDSLTLNAMRAHPDVDYIEQNAKVQAYGVTTQQNAPWGLARISHKRTGASNYIYDESAGEGVCAYIVDTGLDDQNDEFEGRAQEVKSFIGGSGDNCGHGTHVAGTIGSRSYGVAKKASLYGIKVLEYNPSNGKCEADNSVIIAGLEHVSQDAAQRDCPKGVVVNMSLGGPYSQASNDAAAELVRRGYFVAVAAGNGDELQRPIDAANVSPASEPSVCTIGATDYQDRTASFTNYGSVVDLHGPGVDVYSVRVGGGNLKMSGTSMATPHIAGLGAYFLALGKPASSMCGYLQGIALRGVISGVHSGTKNLLAQNGVGA</sequence>
<dbReference type="InterPro" id="IPR010259">
    <property type="entry name" value="S8pro/Inhibitor_I9"/>
</dbReference>
<dbReference type="PROSITE" id="PS00137">
    <property type="entry name" value="SUBTILASE_HIS"/>
    <property type="match status" value="1"/>
</dbReference>
<dbReference type="PROSITE" id="PS00136">
    <property type="entry name" value="SUBTILASE_ASP"/>
    <property type="match status" value="1"/>
</dbReference>
<evidence type="ECO:0000256" key="4">
    <source>
        <dbReference type="ARBA" id="ARBA00022801"/>
    </source>
</evidence>
<dbReference type="PROSITE" id="PS00138">
    <property type="entry name" value="SUBTILASE_SER"/>
    <property type="match status" value="1"/>
</dbReference>
<dbReference type="SUPFAM" id="SSF52743">
    <property type="entry name" value="Subtilisin-like"/>
    <property type="match status" value="1"/>
</dbReference>
<evidence type="ECO:0000256" key="1">
    <source>
        <dbReference type="ARBA" id="ARBA00011073"/>
    </source>
</evidence>
<accession>A0AAJ0CQ42</accession>
<dbReference type="Pfam" id="PF00082">
    <property type="entry name" value="Peptidase_S8"/>
    <property type="match status" value="1"/>
</dbReference>
<dbReference type="Gene3D" id="3.40.50.200">
    <property type="entry name" value="Peptidase S8/S53 domain"/>
    <property type="match status" value="1"/>
</dbReference>
<evidence type="ECO:0000256" key="2">
    <source>
        <dbReference type="ARBA" id="ARBA00022670"/>
    </source>
</evidence>
<evidence type="ECO:0000259" key="9">
    <source>
        <dbReference type="Pfam" id="PF00082"/>
    </source>
</evidence>
<keyword evidence="5 6" id="KW-0720">Serine protease</keyword>
<dbReference type="Pfam" id="PF05922">
    <property type="entry name" value="Inhibitor_I9"/>
    <property type="match status" value="1"/>
</dbReference>
<gene>
    <name evidence="11" type="ORF">QQS21_006659</name>
</gene>
<feature type="active site" description="Charge relay system" evidence="6">
    <location>
        <position position="178"/>
    </location>
</feature>
<dbReference type="InterPro" id="IPR036852">
    <property type="entry name" value="Peptidase_S8/S53_dom_sf"/>
</dbReference>
<dbReference type="SUPFAM" id="SSF54897">
    <property type="entry name" value="Protease propeptides/inhibitors"/>
    <property type="match status" value="1"/>
</dbReference>
<protein>
    <submittedName>
        <fullName evidence="11">Uncharacterized protein</fullName>
    </submittedName>
</protein>
<keyword evidence="12" id="KW-1185">Reference proteome</keyword>
<dbReference type="GO" id="GO:0006508">
    <property type="term" value="P:proteolysis"/>
    <property type="evidence" value="ECO:0007669"/>
    <property type="project" value="UniProtKB-KW"/>
</dbReference>
<dbReference type="InterPro" id="IPR015500">
    <property type="entry name" value="Peptidase_S8_subtilisin-rel"/>
</dbReference>
<dbReference type="InterPro" id="IPR000209">
    <property type="entry name" value="Peptidase_S8/S53_dom"/>
</dbReference>
<feature type="domain" description="Inhibitor I9" evidence="10">
    <location>
        <begin position="42"/>
        <end position="105"/>
    </location>
</feature>
<dbReference type="PANTHER" id="PTHR43806">
    <property type="entry name" value="PEPTIDASE S8"/>
    <property type="match status" value="1"/>
</dbReference>
<keyword evidence="4 6" id="KW-0378">Hydrolase</keyword>
<dbReference type="Gene3D" id="3.30.70.80">
    <property type="entry name" value="Peptidase S8 propeptide/proteinase inhibitor I9"/>
    <property type="match status" value="1"/>
</dbReference>
<dbReference type="InterPro" id="IPR023827">
    <property type="entry name" value="Peptidase_S8_Asp-AS"/>
</dbReference>
<evidence type="ECO:0000256" key="7">
    <source>
        <dbReference type="RuleBase" id="RU003355"/>
    </source>
</evidence>
<dbReference type="InterPro" id="IPR034193">
    <property type="entry name" value="PCSK9_ProteinaseK-like"/>
</dbReference>
<organism evidence="11 12">
    <name type="scientific">Conoideocrella luteorostrata</name>
    <dbReference type="NCBI Taxonomy" id="1105319"/>
    <lineage>
        <taxon>Eukaryota</taxon>
        <taxon>Fungi</taxon>
        <taxon>Dikarya</taxon>
        <taxon>Ascomycota</taxon>
        <taxon>Pezizomycotina</taxon>
        <taxon>Sordariomycetes</taxon>
        <taxon>Hypocreomycetidae</taxon>
        <taxon>Hypocreales</taxon>
        <taxon>Clavicipitaceae</taxon>
        <taxon>Conoideocrella</taxon>
    </lineage>
</organism>
<dbReference type="PROSITE" id="PS51892">
    <property type="entry name" value="SUBTILASE"/>
    <property type="match status" value="1"/>
</dbReference>
<evidence type="ECO:0000256" key="5">
    <source>
        <dbReference type="ARBA" id="ARBA00022825"/>
    </source>
</evidence>
<dbReference type="AlphaFoldDB" id="A0AAJ0CQ42"/>
<dbReference type="GO" id="GO:0004252">
    <property type="term" value="F:serine-type endopeptidase activity"/>
    <property type="evidence" value="ECO:0007669"/>
    <property type="project" value="UniProtKB-UniRule"/>
</dbReference>
<dbReference type="InterPro" id="IPR050131">
    <property type="entry name" value="Peptidase_S8_subtilisin-like"/>
</dbReference>
<comment type="similarity">
    <text evidence="1 6 7">Belongs to the peptidase S8 family.</text>
</comment>
<evidence type="ECO:0000256" key="6">
    <source>
        <dbReference type="PROSITE-ProRule" id="PRU01240"/>
    </source>
</evidence>
<evidence type="ECO:0000313" key="12">
    <source>
        <dbReference type="Proteomes" id="UP001251528"/>
    </source>
</evidence>
<dbReference type="FunFam" id="3.40.50.200:FF:000014">
    <property type="entry name" value="Proteinase K"/>
    <property type="match status" value="1"/>
</dbReference>
<name>A0AAJ0CQ42_9HYPO</name>
<keyword evidence="2 6" id="KW-0645">Protease</keyword>
<proteinExistence type="inferred from homology"/>
<dbReference type="InterPro" id="IPR022398">
    <property type="entry name" value="Peptidase_S8_His-AS"/>
</dbReference>
<feature type="signal peptide" evidence="8">
    <location>
        <begin position="1"/>
        <end position="15"/>
    </location>
</feature>
<feature type="chain" id="PRO_5042489332" evidence="8">
    <location>
        <begin position="16"/>
        <end position="397"/>
    </location>
</feature>
<dbReference type="GO" id="GO:0005576">
    <property type="term" value="C:extracellular region"/>
    <property type="evidence" value="ECO:0007669"/>
    <property type="project" value="UniProtKB-ARBA"/>
</dbReference>
<evidence type="ECO:0000256" key="3">
    <source>
        <dbReference type="ARBA" id="ARBA00022729"/>
    </source>
</evidence>
<dbReference type="PANTHER" id="PTHR43806:SF58">
    <property type="entry name" value="ALKALINE PROTEASE 1-RELATED"/>
    <property type="match status" value="1"/>
</dbReference>
<evidence type="ECO:0000313" key="11">
    <source>
        <dbReference type="EMBL" id="KAK2595612.1"/>
    </source>
</evidence>
<dbReference type="EMBL" id="JASWJB010000126">
    <property type="protein sequence ID" value="KAK2595612.1"/>
    <property type="molecule type" value="Genomic_DNA"/>
</dbReference>
<feature type="active site" description="Charge relay system" evidence="6">
    <location>
        <position position="148"/>
    </location>
</feature>
<evidence type="ECO:0000256" key="8">
    <source>
        <dbReference type="SAM" id="SignalP"/>
    </source>
</evidence>
<feature type="domain" description="Peptidase S8/S53" evidence="9">
    <location>
        <begin position="146"/>
        <end position="358"/>
    </location>
</feature>